<dbReference type="InterPro" id="IPR037069">
    <property type="entry name" value="AcylCoA_DH/ox_N_sf"/>
</dbReference>
<dbReference type="InterPro" id="IPR013786">
    <property type="entry name" value="AcylCoA_DH/ox_N"/>
</dbReference>
<organism evidence="4 5">
    <name type="scientific">Rhodococcoides kroppenstedtii</name>
    <dbReference type="NCBI Taxonomy" id="293050"/>
    <lineage>
        <taxon>Bacteria</taxon>
        <taxon>Bacillati</taxon>
        <taxon>Actinomycetota</taxon>
        <taxon>Actinomycetes</taxon>
        <taxon>Mycobacteriales</taxon>
        <taxon>Nocardiaceae</taxon>
        <taxon>Rhodococcoides</taxon>
    </lineage>
</organism>
<dbReference type="PANTHER" id="PTHR43884">
    <property type="entry name" value="ACYL-COA DEHYDROGENASE"/>
    <property type="match status" value="1"/>
</dbReference>
<sequence>MTPPLLDDAGALAAAEAVRAVLATGAAARDRDRVLPRAELDAVSDSGLLGITVPARFGGRPVSTRTVARVFATLARGDASVAQIPQSHLTFLDALRRTGTDLQQKRWFGEALAGRRFANAQSERGTPTVGIDHTSFAPQPDGSLRATGTKYYCTGALLAHWLVVRGVVGDHRAPDAQSRKVLAYLPVDTPGIDISDDWDGLGQRTTASGTVTLTDVVVPADAVIPYSAIFDDATTYGARAQLVHAAIDVGLARAAMDAARGAVASARPPVDAAVASADRDPLLLQQFGDLEITVRSAEALLVEAGEAIDRAEDARADDPGSVDPDAAAAASIAVAAVKVVATRAALETSSALFDAGGTRSAAASSGTDRLWRDARTHTLHDPSRWKVQHVGRYALTGAHPPRHGLV</sequence>
<accession>A0A1I0U313</accession>
<evidence type="ECO:0000313" key="4">
    <source>
        <dbReference type="EMBL" id="SFA58263.1"/>
    </source>
</evidence>
<protein>
    <submittedName>
        <fullName evidence="4">Sulfur acquisition oxidoreductase, SfnB family</fullName>
    </submittedName>
</protein>
<dbReference type="Gene3D" id="2.40.110.10">
    <property type="entry name" value="Butyryl-CoA Dehydrogenase, subunit A, domain 2"/>
    <property type="match status" value="1"/>
</dbReference>
<reference evidence="4 5" key="1">
    <citation type="submission" date="2016-10" db="EMBL/GenBank/DDBJ databases">
        <authorList>
            <person name="de Groot N.N."/>
        </authorList>
    </citation>
    <scope>NUCLEOTIDE SEQUENCE [LARGE SCALE GENOMIC DNA]</scope>
    <source>
        <strain evidence="4 5">DSM 44908</strain>
    </source>
</reference>
<dbReference type="NCBIfam" id="TIGR04022">
    <property type="entry name" value="sulfur_SfnB"/>
    <property type="match status" value="1"/>
</dbReference>
<dbReference type="Gene3D" id="1.10.540.10">
    <property type="entry name" value="Acyl-CoA dehydrogenase/oxidase, N-terminal domain"/>
    <property type="match status" value="1"/>
</dbReference>
<name>A0A1I0U313_9NOCA</name>
<evidence type="ECO:0000256" key="1">
    <source>
        <dbReference type="ARBA" id="ARBA00023002"/>
    </source>
</evidence>
<proteinExistence type="predicted"/>
<dbReference type="SUPFAM" id="SSF56645">
    <property type="entry name" value="Acyl-CoA dehydrogenase NM domain-like"/>
    <property type="match status" value="1"/>
</dbReference>
<dbReference type="Gene3D" id="1.20.140.10">
    <property type="entry name" value="Butyryl-CoA Dehydrogenase, subunit A, domain 3"/>
    <property type="match status" value="1"/>
</dbReference>
<dbReference type="AlphaFoldDB" id="A0A1I0U313"/>
<dbReference type="GO" id="GO:0008470">
    <property type="term" value="F:3-methylbutanoyl-CoA dehydrogenase activity"/>
    <property type="evidence" value="ECO:0007669"/>
    <property type="project" value="TreeGrafter"/>
</dbReference>
<dbReference type="Pfam" id="PF02771">
    <property type="entry name" value="Acyl-CoA_dh_N"/>
    <property type="match status" value="1"/>
</dbReference>
<dbReference type="GO" id="GO:0006552">
    <property type="term" value="P:L-leucine catabolic process"/>
    <property type="evidence" value="ECO:0007669"/>
    <property type="project" value="TreeGrafter"/>
</dbReference>
<dbReference type="Proteomes" id="UP000182054">
    <property type="component" value="Unassembled WGS sequence"/>
</dbReference>
<evidence type="ECO:0000259" key="2">
    <source>
        <dbReference type="Pfam" id="PF02771"/>
    </source>
</evidence>
<dbReference type="InterPro" id="IPR046373">
    <property type="entry name" value="Acyl-CoA_Oxase/DH_mid-dom_sf"/>
</dbReference>
<dbReference type="RefSeq" id="WP_068360990.1">
    <property type="nucleotide sequence ID" value="NZ_FOJN01000012.1"/>
</dbReference>
<keyword evidence="1" id="KW-0560">Oxidoreductase</keyword>
<dbReference type="InterPro" id="IPR009100">
    <property type="entry name" value="AcylCoA_DH/oxidase_NM_dom_sf"/>
</dbReference>
<dbReference type="PANTHER" id="PTHR43884:SF12">
    <property type="entry name" value="ISOVALERYL-COA DEHYDROGENASE, MITOCHONDRIAL-RELATED"/>
    <property type="match status" value="1"/>
</dbReference>
<dbReference type="GO" id="GO:0050660">
    <property type="term" value="F:flavin adenine dinucleotide binding"/>
    <property type="evidence" value="ECO:0007669"/>
    <property type="project" value="InterPro"/>
</dbReference>
<dbReference type="OrthoDB" id="571684at2"/>
<dbReference type="Pfam" id="PF08028">
    <property type="entry name" value="Acyl-CoA_dh_2"/>
    <property type="match status" value="1"/>
</dbReference>
<evidence type="ECO:0000259" key="3">
    <source>
        <dbReference type="Pfam" id="PF08028"/>
    </source>
</evidence>
<evidence type="ECO:0000313" key="5">
    <source>
        <dbReference type="Proteomes" id="UP000182054"/>
    </source>
</evidence>
<dbReference type="SUPFAM" id="SSF47203">
    <property type="entry name" value="Acyl-CoA dehydrogenase C-terminal domain-like"/>
    <property type="match status" value="1"/>
</dbReference>
<dbReference type="InterPro" id="IPR023922">
    <property type="entry name" value="S04_starv_induced_SfnB"/>
</dbReference>
<feature type="domain" description="Acyl-CoA dehydrogenase/oxidase N-terminal" evidence="2">
    <location>
        <begin position="14"/>
        <end position="114"/>
    </location>
</feature>
<dbReference type="InterPro" id="IPR013107">
    <property type="entry name" value="Acyl-CoA_DH_C"/>
</dbReference>
<dbReference type="EMBL" id="FOJN01000012">
    <property type="protein sequence ID" value="SFA58263.1"/>
    <property type="molecule type" value="Genomic_DNA"/>
</dbReference>
<gene>
    <name evidence="4" type="ORF">SAMN05444374_11277</name>
</gene>
<dbReference type="PIRSF" id="PIRSF016578">
    <property type="entry name" value="HsaA"/>
    <property type="match status" value="1"/>
</dbReference>
<feature type="domain" description="Acyl-CoA dehydrogenase C-terminal" evidence="3">
    <location>
        <begin position="242"/>
        <end position="380"/>
    </location>
</feature>
<dbReference type="GeneID" id="85486825"/>
<dbReference type="InterPro" id="IPR036250">
    <property type="entry name" value="AcylCo_DH-like_C"/>
</dbReference>